<feature type="domain" description="Beta-lactamase-related" evidence="1">
    <location>
        <begin position="63"/>
        <end position="327"/>
    </location>
</feature>
<dbReference type="Pfam" id="PF00144">
    <property type="entry name" value="Beta-lactamase"/>
    <property type="match status" value="1"/>
</dbReference>
<protein>
    <submittedName>
        <fullName evidence="2">Serine hydrolase</fullName>
    </submittedName>
</protein>
<dbReference type="EMBL" id="CP048788">
    <property type="protein sequence ID" value="QJF53088.1"/>
    <property type="molecule type" value="Genomic_DNA"/>
</dbReference>
<name>A0A858SYM3_9RHOB</name>
<dbReference type="KEGG" id="rpon:G3256_03490"/>
<dbReference type="InterPro" id="IPR001466">
    <property type="entry name" value="Beta-lactam-related"/>
</dbReference>
<gene>
    <name evidence="2" type="ORF">G3256_03490</name>
</gene>
<accession>A0A858SYM3</accession>
<dbReference type="SUPFAM" id="SSF56601">
    <property type="entry name" value="beta-lactamase/transpeptidase-like"/>
    <property type="match status" value="1"/>
</dbReference>
<dbReference type="PANTHER" id="PTHR43283:SF7">
    <property type="entry name" value="BETA-LACTAMASE-RELATED DOMAIN-CONTAINING PROTEIN"/>
    <property type="match status" value="1"/>
</dbReference>
<evidence type="ECO:0000313" key="2">
    <source>
        <dbReference type="EMBL" id="QJF53088.1"/>
    </source>
</evidence>
<keyword evidence="3" id="KW-1185">Reference proteome</keyword>
<evidence type="ECO:0000313" key="3">
    <source>
        <dbReference type="Proteomes" id="UP000503308"/>
    </source>
</evidence>
<dbReference type="InterPro" id="IPR050789">
    <property type="entry name" value="Diverse_Enzym_Activities"/>
</dbReference>
<dbReference type="Proteomes" id="UP000503308">
    <property type="component" value="Chromosome"/>
</dbReference>
<evidence type="ECO:0000259" key="1">
    <source>
        <dbReference type="Pfam" id="PF00144"/>
    </source>
</evidence>
<proteinExistence type="predicted"/>
<dbReference type="GO" id="GO:0016787">
    <property type="term" value="F:hydrolase activity"/>
    <property type="evidence" value="ECO:0007669"/>
    <property type="project" value="UniProtKB-KW"/>
</dbReference>
<keyword evidence="2" id="KW-0378">Hydrolase</keyword>
<dbReference type="PANTHER" id="PTHR43283">
    <property type="entry name" value="BETA-LACTAMASE-RELATED"/>
    <property type="match status" value="1"/>
</dbReference>
<sequence>MPIATCAVCTTFWPVQGEIPVRQISRRSVIAGAAALIPAPLRAQASGWDTVAGKAGALEQCHAVLVHQHGAPVVSEVFRGPPMGRSVPVKSVSKTIVAALTGAAVDRGEIPSPQATLAELALGLIPGGADPRVAELTVEDLVTMQAGLERTSGANYGGWVSSANWVSNALSRPFVAQPGSRMLYSTGSFHVLGAVLSEVSDKSLLTLARQRIAEPLGIDIPAWTRDPQGRYLGGNEMSMSLPAMVRFGEMYRRNGLWEGTQVLSPGWVDASFQPVTRSPWSGLRYGYGWFLGASGGNDYALARGYGGQIICVVPQLALTIAITSDPTRPARSGGYFGDLMELIEGTILPVARAEL</sequence>
<organism evidence="2 3">
    <name type="scientific">Roseobacter ponti</name>
    <dbReference type="NCBI Taxonomy" id="1891787"/>
    <lineage>
        <taxon>Bacteria</taxon>
        <taxon>Pseudomonadati</taxon>
        <taxon>Pseudomonadota</taxon>
        <taxon>Alphaproteobacteria</taxon>
        <taxon>Rhodobacterales</taxon>
        <taxon>Roseobacteraceae</taxon>
        <taxon>Roseobacter</taxon>
    </lineage>
</organism>
<dbReference type="Gene3D" id="3.40.710.10">
    <property type="entry name" value="DD-peptidase/beta-lactamase superfamily"/>
    <property type="match status" value="1"/>
</dbReference>
<dbReference type="AlphaFoldDB" id="A0A858SYM3"/>
<dbReference type="InterPro" id="IPR012338">
    <property type="entry name" value="Beta-lactam/transpept-like"/>
</dbReference>
<reference evidence="2 3" key="1">
    <citation type="submission" date="2020-02" db="EMBL/GenBank/DDBJ databases">
        <title>Genome sequence of Roseobacter ponti.</title>
        <authorList>
            <person name="Hollensteiner J."/>
            <person name="Schneider D."/>
            <person name="Poehlein A."/>
            <person name="Daniel R."/>
        </authorList>
    </citation>
    <scope>NUCLEOTIDE SEQUENCE [LARGE SCALE GENOMIC DNA]</scope>
    <source>
        <strain evidence="2 3">DSM 106830</strain>
    </source>
</reference>